<feature type="compositionally biased region" description="Basic and acidic residues" evidence="1">
    <location>
        <begin position="124"/>
        <end position="167"/>
    </location>
</feature>
<accession>A0A139IKI6</accession>
<comment type="caution">
    <text evidence="2">The sequence shown here is derived from an EMBL/GenBank/DDBJ whole genome shotgun (WGS) entry which is preliminary data.</text>
</comment>
<proteinExistence type="predicted"/>
<keyword evidence="3" id="KW-1185">Reference proteome</keyword>
<feature type="region of interest" description="Disordered" evidence="1">
    <location>
        <begin position="1"/>
        <end position="167"/>
    </location>
</feature>
<evidence type="ECO:0000313" key="3">
    <source>
        <dbReference type="Proteomes" id="UP000073492"/>
    </source>
</evidence>
<protein>
    <recommendedName>
        <fullName evidence="4">Casein kinase substrate phosphoprotein PP28 domain-containing protein</fullName>
    </recommendedName>
</protein>
<dbReference type="Proteomes" id="UP000073492">
    <property type="component" value="Unassembled WGS sequence"/>
</dbReference>
<dbReference type="EMBL" id="LFZO01000065">
    <property type="protein sequence ID" value="KXT15144.1"/>
    <property type="molecule type" value="Genomic_DNA"/>
</dbReference>
<evidence type="ECO:0000313" key="2">
    <source>
        <dbReference type="EMBL" id="KXT15144.1"/>
    </source>
</evidence>
<evidence type="ECO:0000256" key="1">
    <source>
        <dbReference type="SAM" id="MobiDB-lite"/>
    </source>
</evidence>
<dbReference type="OrthoDB" id="5319458at2759"/>
<evidence type="ECO:0008006" key="4">
    <source>
        <dbReference type="Google" id="ProtNLM"/>
    </source>
</evidence>
<gene>
    <name evidence="2" type="ORF">AC579_7919</name>
</gene>
<feature type="compositionally biased region" description="Low complexity" evidence="1">
    <location>
        <begin position="38"/>
        <end position="57"/>
    </location>
</feature>
<dbReference type="AlphaFoldDB" id="A0A139IKI6"/>
<reference evidence="2 3" key="1">
    <citation type="submission" date="2015-07" db="EMBL/GenBank/DDBJ databases">
        <title>Comparative genomics of the Sigatoka disease complex on banana suggests a link between parallel evolutionary changes in Pseudocercospora fijiensis and Pseudocercospora eumusae and increased virulence on the banana host.</title>
        <authorList>
            <person name="Chang T.-C."/>
            <person name="Salvucci A."/>
            <person name="Crous P.W."/>
            <person name="Stergiopoulos I."/>
        </authorList>
    </citation>
    <scope>NUCLEOTIDE SEQUENCE [LARGE SCALE GENOMIC DNA]</scope>
    <source>
        <strain evidence="2 3">CBS 116634</strain>
    </source>
</reference>
<sequence length="167" mass="18256">MSSHPVAAGLGKLKISHSKPKSKNAEPAESWEDDADLSSNTETEETSTPATPGTADYPAPPPPTPSSPVNARDRPILETSFSPLQFDGGSDSVGYRGGEKRPEKTTAVASRLIAAGLGQKAPKRSKEQREYDQAMKVQEKQKRDQARAEEERKRREAERAKKAVWDD</sequence>
<name>A0A139IKI6_9PEZI</name>
<organism evidence="2 3">
    <name type="scientific">Pseudocercospora musae</name>
    <dbReference type="NCBI Taxonomy" id="113226"/>
    <lineage>
        <taxon>Eukaryota</taxon>
        <taxon>Fungi</taxon>
        <taxon>Dikarya</taxon>
        <taxon>Ascomycota</taxon>
        <taxon>Pezizomycotina</taxon>
        <taxon>Dothideomycetes</taxon>
        <taxon>Dothideomycetidae</taxon>
        <taxon>Mycosphaerellales</taxon>
        <taxon>Mycosphaerellaceae</taxon>
        <taxon>Pseudocercospora</taxon>
    </lineage>
</organism>